<proteinExistence type="predicted"/>
<evidence type="ECO:0000313" key="2">
    <source>
        <dbReference type="EMBL" id="EMI58371.1"/>
    </source>
</evidence>
<keyword evidence="1" id="KW-1133">Transmembrane helix</keyword>
<dbReference type="InterPro" id="IPR008620">
    <property type="entry name" value="FixH"/>
</dbReference>
<gene>
    <name evidence="2" type="ORF">RSSM_00195</name>
</gene>
<dbReference type="EMBL" id="ANOH01000014">
    <property type="protein sequence ID" value="EMI58371.1"/>
    <property type="molecule type" value="Genomic_DNA"/>
</dbReference>
<protein>
    <submittedName>
        <fullName evidence="2">Nitrogen fixation protein fixH</fullName>
    </submittedName>
</protein>
<accession>M5UKJ0</accession>
<comment type="caution">
    <text evidence="2">The sequence shown here is derived from an EMBL/GenBank/DDBJ whole genome shotgun (WGS) entry which is preliminary data.</text>
</comment>
<keyword evidence="1" id="KW-0472">Membrane</keyword>
<dbReference type="Proteomes" id="UP000011885">
    <property type="component" value="Unassembled WGS sequence"/>
</dbReference>
<evidence type="ECO:0000313" key="3">
    <source>
        <dbReference type="Proteomes" id="UP000011885"/>
    </source>
</evidence>
<feature type="transmembrane region" description="Helical" evidence="1">
    <location>
        <begin position="21"/>
        <end position="42"/>
    </location>
</feature>
<organism evidence="2 3">
    <name type="scientific">Rhodopirellula sallentina SM41</name>
    <dbReference type="NCBI Taxonomy" id="1263870"/>
    <lineage>
        <taxon>Bacteria</taxon>
        <taxon>Pseudomonadati</taxon>
        <taxon>Planctomycetota</taxon>
        <taxon>Planctomycetia</taxon>
        <taxon>Pirellulales</taxon>
        <taxon>Pirellulaceae</taxon>
        <taxon>Rhodopirellula</taxon>
    </lineage>
</organism>
<keyword evidence="3" id="KW-1185">Reference proteome</keyword>
<dbReference type="PATRIC" id="fig|1263870.3.peg.220"/>
<evidence type="ECO:0000256" key="1">
    <source>
        <dbReference type="SAM" id="Phobius"/>
    </source>
</evidence>
<keyword evidence="1" id="KW-0812">Transmembrane</keyword>
<dbReference type="Pfam" id="PF05751">
    <property type="entry name" value="FixH"/>
    <property type="match status" value="1"/>
</dbReference>
<sequence length="171" mass="18902">MKPKNETEVKAERSAKRFYTGLVLLLFAIQCTILGTALKLAIGDPALAVVPDYHQAALNWDASLAASNEAARLGWDVNLEVSDVADGRGKRAMQFVVADENQQPVSDLNILAKVYHHAAADNVERFELENIGEGRYMAMPPMGRDGLWEVELDIQNAGKPMTIAQTFEFQR</sequence>
<dbReference type="AlphaFoldDB" id="M5UKJ0"/>
<name>M5UKJ0_9BACT</name>
<reference evidence="2 3" key="1">
    <citation type="journal article" date="2013" name="Mar. Genomics">
        <title>Expression of sulfatases in Rhodopirellula baltica and the diversity of sulfatases in the genus Rhodopirellula.</title>
        <authorList>
            <person name="Wegner C.E."/>
            <person name="Richter-Heitmann T."/>
            <person name="Klindworth A."/>
            <person name="Klockow C."/>
            <person name="Richter M."/>
            <person name="Achstetter T."/>
            <person name="Glockner F.O."/>
            <person name="Harder J."/>
        </authorList>
    </citation>
    <scope>NUCLEOTIDE SEQUENCE [LARGE SCALE GENOMIC DNA]</scope>
    <source>
        <strain evidence="2 3">SM41</strain>
    </source>
</reference>